<dbReference type="PROSITE" id="PS51371">
    <property type="entry name" value="CBS"/>
    <property type="match status" value="2"/>
</dbReference>
<feature type="domain" description="CBS" evidence="4">
    <location>
        <begin position="11"/>
        <end position="69"/>
    </location>
</feature>
<dbReference type="InterPro" id="IPR051257">
    <property type="entry name" value="Diverse_CBS-Domain"/>
</dbReference>
<evidence type="ECO:0000256" key="3">
    <source>
        <dbReference type="SAM" id="Phobius"/>
    </source>
</evidence>
<proteinExistence type="predicted"/>
<dbReference type="PANTHER" id="PTHR43080">
    <property type="entry name" value="CBS DOMAIN-CONTAINING PROTEIN CBSX3, MITOCHONDRIAL"/>
    <property type="match status" value="1"/>
</dbReference>
<dbReference type="EMBL" id="JAFMPY010000020">
    <property type="protein sequence ID" value="MBO0905310.1"/>
    <property type="molecule type" value="Genomic_DNA"/>
</dbReference>
<keyword evidence="6" id="KW-1185">Reference proteome</keyword>
<reference evidence="5 6" key="1">
    <citation type="submission" date="2021-03" db="EMBL/GenBank/DDBJ databases">
        <title>Whole genome sequence of Jiella sp. MQZ13P-4.</title>
        <authorList>
            <person name="Tuo L."/>
        </authorList>
    </citation>
    <scope>NUCLEOTIDE SEQUENCE [LARGE SCALE GENOMIC DNA]</scope>
    <source>
        <strain evidence="5 6">MQZ13P-4</strain>
    </source>
</reference>
<protein>
    <submittedName>
        <fullName evidence="5">CBS domain-containing protein</fullName>
    </submittedName>
</protein>
<keyword evidence="3" id="KW-0472">Membrane</keyword>
<dbReference type="RefSeq" id="WP_207351949.1">
    <property type="nucleotide sequence ID" value="NZ_JAFMPY010000020.1"/>
</dbReference>
<keyword evidence="3" id="KW-0812">Transmembrane</keyword>
<feature type="transmembrane region" description="Helical" evidence="3">
    <location>
        <begin position="149"/>
        <end position="173"/>
    </location>
</feature>
<dbReference type="Proteomes" id="UP000664288">
    <property type="component" value="Unassembled WGS sequence"/>
</dbReference>
<dbReference type="InterPro" id="IPR000644">
    <property type="entry name" value="CBS_dom"/>
</dbReference>
<dbReference type="Pfam" id="PF00571">
    <property type="entry name" value="CBS"/>
    <property type="match status" value="2"/>
</dbReference>
<dbReference type="InterPro" id="IPR046342">
    <property type="entry name" value="CBS_dom_sf"/>
</dbReference>
<evidence type="ECO:0000259" key="4">
    <source>
        <dbReference type="PROSITE" id="PS51371"/>
    </source>
</evidence>
<feature type="domain" description="CBS" evidence="4">
    <location>
        <begin position="77"/>
        <end position="138"/>
    </location>
</feature>
<evidence type="ECO:0000313" key="6">
    <source>
        <dbReference type="Proteomes" id="UP000664288"/>
    </source>
</evidence>
<evidence type="ECO:0000313" key="5">
    <source>
        <dbReference type="EMBL" id="MBO0905310.1"/>
    </source>
</evidence>
<gene>
    <name evidence="5" type="ORF">J1C47_16830</name>
</gene>
<keyword evidence="3" id="KW-1133">Transmembrane helix</keyword>
<dbReference type="SMART" id="SM00116">
    <property type="entry name" value="CBS"/>
    <property type="match status" value="2"/>
</dbReference>
<dbReference type="Gene3D" id="3.10.580.10">
    <property type="entry name" value="CBS-domain"/>
    <property type="match status" value="1"/>
</dbReference>
<sequence length="175" mass="19890">MKIKDRPEFRDKPKPLCFGPDETAMAAVAAMTERNVGSVMIVDDFDKLIGVVTERDVMKRLVGARRDPETTRLREIMTARPRVAKADDDLIEWMRVMSNERFRRLPIVDDQGRVVSIMTQGDFVSYTWPNLLHQAREVTRTTVGRNYQIMLVAGSVALYTIVLIVILAAFFGAET</sequence>
<organism evidence="5 6">
    <name type="scientific">Jiella sonneratiae</name>
    <dbReference type="NCBI Taxonomy" id="2816856"/>
    <lineage>
        <taxon>Bacteria</taxon>
        <taxon>Pseudomonadati</taxon>
        <taxon>Pseudomonadota</taxon>
        <taxon>Alphaproteobacteria</taxon>
        <taxon>Hyphomicrobiales</taxon>
        <taxon>Aurantimonadaceae</taxon>
        <taxon>Jiella</taxon>
    </lineage>
</organism>
<name>A0ABS3J6P2_9HYPH</name>
<evidence type="ECO:0000256" key="2">
    <source>
        <dbReference type="PROSITE-ProRule" id="PRU00703"/>
    </source>
</evidence>
<comment type="caution">
    <text evidence="5">The sequence shown here is derived from an EMBL/GenBank/DDBJ whole genome shotgun (WGS) entry which is preliminary data.</text>
</comment>
<dbReference type="PANTHER" id="PTHR43080:SF2">
    <property type="entry name" value="CBS DOMAIN-CONTAINING PROTEIN"/>
    <property type="match status" value="1"/>
</dbReference>
<evidence type="ECO:0000256" key="1">
    <source>
        <dbReference type="ARBA" id="ARBA00023122"/>
    </source>
</evidence>
<accession>A0ABS3J6P2</accession>
<keyword evidence="1 2" id="KW-0129">CBS domain</keyword>
<dbReference type="SUPFAM" id="SSF54631">
    <property type="entry name" value="CBS-domain pair"/>
    <property type="match status" value="1"/>
</dbReference>